<gene>
    <name evidence="1" type="ORF">GSBLH_T00002770001</name>
</gene>
<name>D8M2V3_BLAHO</name>
<proteinExistence type="predicted"/>
<dbReference type="RefSeq" id="XP_012896724.1">
    <property type="nucleotide sequence ID" value="XM_013041270.1"/>
</dbReference>
<evidence type="ECO:0000313" key="1">
    <source>
        <dbReference type="EMBL" id="CBK22676.2"/>
    </source>
</evidence>
<evidence type="ECO:0000313" key="2">
    <source>
        <dbReference type="Proteomes" id="UP000008312"/>
    </source>
</evidence>
<organism evidence="1">
    <name type="scientific">Blastocystis hominis</name>
    <dbReference type="NCBI Taxonomy" id="12968"/>
    <lineage>
        <taxon>Eukaryota</taxon>
        <taxon>Sar</taxon>
        <taxon>Stramenopiles</taxon>
        <taxon>Bigyra</taxon>
        <taxon>Opalozoa</taxon>
        <taxon>Opalinata</taxon>
        <taxon>Blastocystidae</taxon>
        <taxon>Blastocystis</taxon>
    </lineage>
</organism>
<sequence length="336" mass="37435">MNALSSTCGKAPSEEQLERNAACLLEGSHLEYLSSEESSLDDPFYPPYMKTCEKGRKLGIRHKTQNKLKCSRCRCWKLEKEFVNTHDSRIMRTCNSCRRRNKPHPAVLKAKKAISQRCHPSTNSLPVIQAPSSLPCFRPCQDSCVKSTVCPPQSYPSQETAARSFTVSPSSSNNNCYVGLKIVGSSPVNSFEVDHKMREENLAACPLPFSIPMTQQSSYLPSPYNHYYYYYYYYYCSPYPTVRTTSQSTSYMVNPGSAMPPTALSSSRTRPCACLDSHSINCSGSDGARNEKCVLSSLDVLVALSKRELETVNSKSRVDATLCSEKETQSSADDTM</sequence>
<keyword evidence="2" id="KW-1185">Reference proteome</keyword>
<dbReference type="EMBL" id="FN668650">
    <property type="protein sequence ID" value="CBK22676.2"/>
    <property type="molecule type" value="Genomic_DNA"/>
</dbReference>
<accession>D8M2V3</accession>
<protein>
    <submittedName>
        <fullName evidence="1">Uncharacterized protein</fullName>
    </submittedName>
</protein>
<dbReference type="Proteomes" id="UP000008312">
    <property type="component" value="Unassembled WGS sequence"/>
</dbReference>
<dbReference type="InParanoid" id="D8M2V3"/>
<dbReference type="AlphaFoldDB" id="D8M2V3"/>
<reference evidence="1" key="1">
    <citation type="submission" date="2010-02" db="EMBL/GenBank/DDBJ databases">
        <title>Sequencing and annotation of the Blastocystis hominis genome.</title>
        <authorList>
            <person name="Wincker P."/>
        </authorList>
    </citation>
    <scope>NUCLEOTIDE SEQUENCE</scope>
    <source>
        <strain evidence="1">Singapore isolate B</strain>
    </source>
</reference>
<dbReference type="GeneID" id="24919910"/>